<keyword evidence="2" id="KW-0547">Nucleotide-binding</keyword>
<evidence type="ECO:0000256" key="3">
    <source>
        <dbReference type="ARBA" id="ARBA00022840"/>
    </source>
</evidence>
<dbReference type="InterPro" id="IPR003439">
    <property type="entry name" value="ABC_transporter-like_ATP-bd"/>
</dbReference>
<keyword evidence="6" id="KW-1185">Reference proteome</keyword>
<evidence type="ECO:0000256" key="2">
    <source>
        <dbReference type="ARBA" id="ARBA00022741"/>
    </source>
</evidence>
<feature type="domain" description="ABC transporter" evidence="4">
    <location>
        <begin position="8"/>
        <end position="234"/>
    </location>
</feature>
<dbReference type="GO" id="GO:0005524">
    <property type="term" value="F:ATP binding"/>
    <property type="evidence" value="ECO:0007669"/>
    <property type="project" value="UniProtKB-KW"/>
</dbReference>
<dbReference type="RefSeq" id="WP_190920474.1">
    <property type="nucleotide sequence ID" value="NZ_JACXIZ010000036.1"/>
</dbReference>
<dbReference type="InterPro" id="IPR003593">
    <property type="entry name" value="AAA+_ATPase"/>
</dbReference>
<keyword evidence="1" id="KW-0813">Transport</keyword>
<dbReference type="AlphaFoldDB" id="A0A927BXM3"/>
<dbReference type="PANTHER" id="PTHR42939">
    <property type="entry name" value="ABC TRANSPORTER ATP-BINDING PROTEIN ALBC-RELATED"/>
    <property type="match status" value="1"/>
</dbReference>
<dbReference type="InterPro" id="IPR027417">
    <property type="entry name" value="P-loop_NTPase"/>
</dbReference>
<dbReference type="InterPro" id="IPR051782">
    <property type="entry name" value="ABC_Transporter_VariousFunc"/>
</dbReference>
<gene>
    <name evidence="5" type="ORF">IDH44_19380</name>
</gene>
<dbReference type="PROSITE" id="PS50893">
    <property type="entry name" value="ABC_TRANSPORTER_2"/>
    <property type="match status" value="1"/>
</dbReference>
<organism evidence="5 6">
    <name type="scientific">Paenibacillus sabuli</name>
    <dbReference type="NCBI Taxonomy" id="2772509"/>
    <lineage>
        <taxon>Bacteria</taxon>
        <taxon>Bacillati</taxon>
        <taxon>Bacillota</taxon>
        <taxon>Bacilli</taxon>
        <taxon>Bacillales</taxon>
        <taxon>Paenibacillaceae</taxon>
        <taxon>Paenibacillus</taxon>
    </lineage>
</organism>
<proteinExistence type="predicted"/>
<dbReference type="Pfam" id="PF00005">
    <property type="entry name" value="ABC_tran"/>
    <property type="match status" value="1"/>
</dbReference>
<reference evidence="5" key="1">
    <citation type="submission" date="2020-09" db="EMBL/GenBank/DDBJ databases">
        <title>A novel bacterium of genus Paenibacillus, isolated from South China Sea.</title>
        <authorList>
            <person name="Huang H."/>
            <person name="Mo K."/>
            <person name="Hu Y."/>
        </authorList>
    </citation>
    <scope>NUCLEOTIDE SEQUENCE</scope>
    <source>
        <strain evidence="5">IB182496</strain>
    </source>
</reference>
<evidence type="ECO:0000313" key="6">
    <source>
        <dbReference type="Proteomes" id="UP000621560"/>
    </source>
</evidence>
<dbReference type="EMBL" id="JACXIZ010000036">
    <property type="protein sequence ID" value="MBD2847369.1"/>
    <property type="molecule type" value="Genomic_DNA"/>
</dbReference>
<dbReference type="Gene3D" id="3.40.50.300">
    <property type="entry name" value="P-loop containing nucleotide triphosphate hydrolases"/>
    <property type="match status" value="1"/>
</dbReference>
<dbReference type="CDD" id="cd03230">
    <property type="entry name" value="ABC_DR_subfamily_A"/>
    <property type="match status" value="1"/>
</dbReference>
<protein>
    <submittedName>
        <fullName evidence="5">ABC transporter ATP-binding protein</fullName>
    </submittedName>
</protein>
<evidence type="ECO:0000259" key="4">
    <source>
        <dbReference type="PROSITE" id="PS50893"/>
    </source>
</evidence>
<dbReference type="PANTHER" id="PTHR42939:SF3">
    <property type="entry name" value="ABC TRANSPORTER ATP-BINDING COMPONENT"/>
    <property type="match status" value="1"/>
</dbReference>
<name>A0A927BXM3_9BACL</name>
<accession>A0A927BXM3</accession>
<dbReference type="Proteomes" id="UP000621560">
    <property type="component" value="Unassembled WGS sequence"/>
</dbReference>
<comment type="caution">
    <text evidence="5">The sequence shown here is derived from an EMBL/GenBank/DDBJ whole genome shotgun (WGS) entry which is preliminary data.</text>
</comment>
<dbReference type="SUPFAM" id="SSF52540">
    <property type="entry name" value="P-loop containing nucleoside triphosphate hydrolases"/>
    <property type="match status" value="1"/>
</dbReference>
<dbReference type="PROSITE" id="PS00211">
    <property type="entry name" value="ABC_TRANSPORTER_1"/>
    <property type="match status" value="1"/>
</dbReference>
<sequence>METAQPAVRLDGVQFTTDRFRLGPIHLEVPRGYVTAIVGPNGSGKSSTFRLLLDLIKPEAGTIELLGSRPHSRNPELRQRLAYVPETNSDCDEGLRASEKAAFHQLWYPTWDVNRYQELLRRFDVDPSVRLGKMSKGMRQKLELALALAHQPELLLLDEPSSGLDPIAWKHMLETLSRYMEDGSRTILVASHLIEEVRRLADYIVVMSRGQVLGVYEKDALFDNWRTYYLIGDGLEERMLTQGPGVHAVERMGGQAYKLISSASQSTEQWLHREALPVTGQQPMELDDIMEALIARQQPFS</sequence>
<evidence type="ECO:0000256" key="1">
    <source>
        <dbReference type="ARBA" id="ARBA00022448"/>
    </source>
</evidence>
<dbReference type="GO" id="GO:0016887">
    <property type="term" value="F:ATP hydrolysis activity"/>
    <property type="evidence" value="ECO:0007669"/>
    <property type="project" value="InterPro"/>
</dbReference>
<evidence type="ECO:0000313" key="5">
    <source>
        <dbReference type="EMBL" id="MBD2847369.1"/>
    </source>
</evidence>
<dbReference type="SMART" id="SM00382">
    <property type="entry name" value="AAA"/>
    <property type="match status" value="1"/>
</dbReference>
<dbReference type="InterPro" id="IPR017871">
    <property type="entry name" value="ABC_transporter-like_CS"/>
</dbReference>
<keyword evidence="3 5" id="KW-0067">ATP-binding</keyword>